<keyword evidence="4" id="KW-1185">Reference proteome</keyword>
<dbReference type="Proteomes" id="UP000215506">
    <property type="component" value="Unassembled WGS sequence"/>
</dbReference>
<organism evidence="3 4">
    <name type="scientific">Nocardia cerradoensis</name>
    <dbReference type="NCBI Taxonomy" id="85688"/>
    <lineage>
        <taxon>Bacteria</taxon>
        <taxon>Bacillati</taxon>
        <taxon>Actinomycetota</taxon>
        <taxon>Actinomycetes</taxon>
        <taxon>Mycobacteriales</taxon>
        <taxon>Nocardiaceae</taxon>
        <taxon>Nocardia</taxon>
    </lineage>
</organism>
<feature type="transmembrane region" description="Helical" evidence="2">
    <location>
        <begin position="33"/>
        <end position="52"/>
    </location>
</feature>
<evidence type="ECO:0000256" key="2">
    <source>
        <dbReference type="SAM" id="Phobius"/>
    </source>
</evidence>
<feature type="region of interest" description="Disordered" evidence="1">
    <location>
        <begin position="1"/>
        <end position="25"/>
    </location>
</feature>
<dbReference type="RefSeq" id="WP_094024559.1">
    <property type="nucleotide sequence ID" value="NZ_NGAF01000002.1"/>
</dbReference>
<evidence type="ECO:0000313" key="3">
    <source>
        <dbReference type="EMBL" id="OXR46102.1"/>
    </source>
</evidence>
<keyword evidence="2" id="KW-0812">Transmembrane</keyword>
<keyword evidence="2" id="KW-0472">Membrane</keyword>
<dbReference type="EMBL" id="NGAF01000002">
    <property type="protein sequence ID" value="OXR46102.1"/>
    <property type="molecule type" value="Genomic_DNA"/>
</dbReference>
<reference evidence="3 4" key="1">
    <citation type="submission" date="2017-07" db="EMBL/GenBank/DDBJ databases">
        <title>First draft Genome Sequence of Nocardia cerradoensis isolated from human infection.</title>
        <authorList>
            <person name="Carrasco G."/>
        </authorList>
    </citation>
    <scope>NUCLEOTIDE SEQUENCE [LARGE SCALE GENOMIC DNA]</scope>
    <source>
        <strain evidence="3 4">CNM20130759</strain>
    </source>
</reference>
<accession>A0A231HBB5</accession>
<name>A0A231HBB5_9NOCA</name>
<evidence type="ECO:0000256" key="1">
    <source>
        <dbReference type="SAM" id="MobiDB-lite"/>
    </source>
</evidence>
<gene>
    <name evidence="3" type="ORF">B7C42_01066</name>
</gene>
<protein>
    <recommendedName>
        <fullName evidence="5">DUF4878 domain-containing protein</fullName>
    </recommendedName>
</protein>
<sequence>MSDSDPAGRSDPRGDDPATSIDQRDTTRSAKPFLIAAAIAVLAVLAVVILGVTRPAENNLTEPDRVAIAARNFATARSDSDADRRKTTECAGFDEKKSPLGAGSVGKKVEIAGVDAVHIDGDHATASVTSRIDGHESAANWNFGRENGTWLVCGNP</sequence>
<dbReference type="AlphaFoldDB" id="A0A231HBB5"/>
<proteinExistence type="predicted"/>
<keyword evidence="2" id="KW-1133">Transmembrane helix</keyword>
<evidence type="ECO:0000313" key="4">
    <source>
        <dbReference type="Proteomes" id="UP000215506"/>
    </source>
</evidence>
<evidence type="ECO:0008006" key="5">
    <source>
        <dbReference type="Google" id="ProtNLM"/>
    </source>
</evidence>
<comment type="caution">
    <text evidence="3">The sequence shown here is derived from an EMBL/GenBank/DDBJ whole genome shotgun (WGS) entry which is preliminary data.</text>
</comment>